<protein>
    <submittedName>
        <fullName evidence="1">Uncharacterized protein</fullName>
    </submittedName>
</protein>
<reference evidence="1 2" key="1">
    <citation type="submission" date="2017-03" db="EMBL/GenBank/DDBJ databases">
        <title>Genomes of endolithic fungi from Antarctica.</title>
        <authorList>
            <person name="Coleine C."/>
            <person name="Masonjones S."/>
            <person name="Stajich J.E."/>
        </authorList>
    </citation>
    <scope>NUCLEOTIDE SEQUENCE [LARGE SCALE GENOMIC DNA]</scope>
    <source>
        <strain evidence="1 2">CCFEE 5184</strain>
    </source>
</reference>
<dbReference type="EMBL" id="NAJQ01000210">
    <property type="protein sequence ID" value="TKA74867.1"/>
    <property type="molecule type" value="Genomic_DNA"/>
</dbReference>
<evidence type="ECO:0000313" key="1">
    <source>
        <dbReference type="EMBL" id="TKA74867.1"/>
    </source>
</evidence>
<accession>A0A4U0XFL4</accession>
<dbReference type="Proteomes" id="UP000309340">
    <property type="component" value="Unassembled WGS sequence"/>
</dbReference>
<gene>
    <name evidence="1" type="ORF">B0A55_05026</name>
</gene>
<dbReference type="OrthoDB" id="3857920at2759"/>
<name>A0A4U0XFL4_9PEZI</name>
<comment type="caution">
    <text evidence="1">The sequence shown here is derived from an EMBL/GenBank/DDBJ whole genome shotgun (WGS) entry which is preliminary data.</text>
</comment>
<dbReference type="AlphaFoldDB" id="A0A4U0XFL4"/>
<sequence>MKFLVKSESQKARELGSVLRGNTSTLPEAVGGLEGDGGALRESWPAGWEAEVGYLSVAVMRGRAGEEGFRKSWRGKGGMVSVRQYFNWNTVGGGWRKLKGVHGGAVVFGFQVRGHDFDLARFARHAVAKMAEKTKASP</sequence>
<keyword evidence="2" id="KW-1185">Reference proteome</keyword>
<evidence type="ECO:0000313" key="2">
    <source>
        <dbReference type="Proteomes" id="UP000309340"/>
    </source>
</evidence>
<proteinExistence type="predicted"/>
<organism evidence="1 2">
    <name type="scientific">Friedmanniomyces simplex</name>
    <dbReference type="NCBI Taxonomy" id="329884"/>
    <lineage>
        <taxon>Eukaryota</taxon>
        <taxon>Fungi</taxon>
        <taxon>Dikarya</taxon>
        <taxon>Ascomycota</taxon>
        <taxon>Pezizomycotina</taxon>
        <taxon>Dothideomycetes</taxon>
        <taxon>Dothideomycetidae</taxon>
        <taxon>Mycosphaerellales</taxon>
        <taxon>Teratosphaeriaceae</taxon>
        <taxon>Friedmanniomyces</taxon>
    </lineage>
</organism>